<dbReference type="GO" id="GO:0008233">
    <property type="term" value="F:peptidase activity"/>
    <property type="evidence" value="ECO:0007669"/>
    <property type="project" value="UniProtKB-KW"/>
</dbReference>
<gene>
    <name evidence="5" type="ORF">US28_C0043G0009</name>
</gene>
<dbReference type="Gene3D" id="1.10.8.60">
    <property type="match status" value="1"/>
</dbReference>
<dbReference type="InterPro" id="IPR019489">
    <property type="entry name" value="Clp_ATPase_C"/>
</dbReference>
<evidence type="ECO:0000256" key="1">
    <source>
        <dbReference type="ARBA" id="ARBA00022741"/>
    </source>
</evidence>
<dbReference type="Proteomes" id="UP000034448">
    <property type="component" value="Unassembled WGS sequence"/>
</dbReference>
<reference evidence="5 6" key="1">
    <citation type="journal article" date="2015" name="Nature">
        <title>rRNA introns, odd ribosomes, and small enigmatic genomes across a large radiation of phyla.</title>
        <authorList>
            <person name="Brown C.T."/>
            <person name="Hug L.A."/>
            <person name="Thomas B.C."/>
            <person name="Sharon I."/>
            <person name="Castelle C.J."/>
            <person name="Singh A."/>
            <person name="Wilkins M.J."/>
            <person name="Williams K.H."/>
            <person name="Banfield J.F."/>
        </authorList>
    </citation>
    <scope>NUCLEOTIDE SEQUENCE [LARGE SCALE GENOMIC DNA]</scope>
</reference>
<proteinExistence type="predicted"/>
<dbReference type="PANTHER" id="PTHR11638">
    <property type="entry name" value="ATP-DEPENDENT CLP PROTEASE"/>
    <property type="match status" value="1"/>
</dbReference>
<dbReference type="GO" id="GO:0005524">
    <property type="term" value="F:ATP binding"/>
    <property type="evidence" value="ECO:0007669"/>
    <property type="project" value="UniProtKB-KW"/>
</dbReference>
<feature type="region of interest" description="Disordered" evidence="3">
    <location>
        <begin position="89"/>
        <end position="126"/>
    </location>
</feature>
<dbReference type="InterPro" id="IPR050130">
    <property type="entry name" value="ClpA_ClpB"/>
</dbReference>
<evidence type="ECO:0000259" key="4">
    <source>
        <dbReference type="SMART" id="SM01086"/>
    </source>
</evidence>
<keyword evidence="2 5" id="KW-0067">ATP-binding</keyword>
<organism evidence="5 6">
    <name type="scientific">Candidatus Daviesbacteria bacterium GW2011_GWA1_36_8</name>
    <dbReference type="NCBI Taxonomy" id="1618417"/>
    <lineage>
        <taxon>Bacteria</taxon>
        <taxon>Candidatus Daviesiibacteriota</taxon>
    </lineage>
</organism>
<dbReference type="PANTHER" id="PTHR11638:SF18">
    <property type="entry name" value="HEAT SHOCK PROTEIN 104"/>
    <property type="match status" value="1"/>
</dbReference>
<keyword evidence="5" id="KW-0378">Hydrolase</keyword>
<dbReference type="GO" id="GO:0016887">
    <property type="term" value="F:ATP hydrolysis activity"/>
    <property type="evidence" value="ECO:0007669"/>
    <property type="project" value="TreeGrafter"/>
</dbReference>
<dbReference type="EMBL" id="LBSJ01000043">
    <property type="protein sequence ID" value="KKQ13878.1"/>
    <property type="molecule type" value="Genomic_DNA"/>
</dbReference>
<keyword evidence="1" id="KW-0547">Nucleotide-binding</keyword>
<dbReference type="GO" id="GO:0034605">
    <property type="term" value="P:cellular response to heat"/>
    <property type="evidence" value="ECO:0007669"/>
    <property type="project" value="TreeGrafter"/>
</dbReference>
<dbReference type="SUPFAM" id="SSF52540">
    <property type="entry name" value="P-loop containing nucleoside triphosphate hydrolases"/>
    <property type="match status" value="1"/>
</dbReference>
<evidence type="ECO:0000256" key="3">
    <source>
        <dbReference type="SAM" id="MobiDB-lite"/>
    </source>
</evidence>
<evidence type="ECO:0000313" key="6">
    <source>
        <dbReference type="Proteomes" id="UP000034448"/>
    </source>
</evidence>
<dbReference type="InterPro" id="IPR027417">
    <property type="entry name" value="P-loop_NTPase"/>
</dbReference>
<dbReference type="GO" id="GO:0005737">
    <property type="term" value="C:cytoplasm"/>
    <property type="evidence" value="ECO:0007669"/>
    <property type="project" value="TreeGrafter"/>
</dbReference>
<keyword evidence="5" id="KW-0645">Protease</keyword>
<evidence type="ECO:0000256" key="2">
    <source>
        <dbReference type="ARBA" id="ARBA00022840"/>
    </source>
</evidence>
<name>A0A0G0F3P6_9BACT</name>
<evidence type="ECO:0000313" key="5">
    <source>
        <dbReference type="EMBL" id="KKQ13878.1"/>
    </source>
</evidence>
<accession>A0A0G0F3P6</accession>
<protein>
    <submittedName>
        <fullName evidence="5">ATP-dependent Clp protease ATP-binding subunit</fullName>
    </submittedName>
</protein>
<dbReference type="SMART" id="SM01086">
    <property type="entry name" value="ClpB_D2-small"/>
    <property type="match status" value="1"/>
</dbReference>
<feature type="compositionally biased region" description="Polar residues" evidence="3">
    <location>
        <begin position="112"/>
        <end position="126"/>
    </location>
</feature>
<feature type="domain" description="Clp ATPase C-terminal" evidence="4">
    <location>
        <begin position="1"/>
        <end position="87"/>
    </location>
</feature>
<dbReference type="GO" id="GO:0006508">
    <property type="term" value="P:proteolysis"/>
    <property type="evidence" value="ECO:0007669"/>
    <property type="project" value="UniProtKB-KW"/>
</dbReference>
<dbReference type="AlphaFoldDB" id="A0A0G0F3P6"/>
<sequence length="126" mass="13784">MLEITKLAIESTRKMLKDQNIGLELSQKAIEQLAKEGYDPSYGARPLRRLIQRSIENPIAIYLIKKAAAAGETILVDYDPAKDTYVFSKMATPAPVQPEPSNSHPDLPAPDGTTQPQPAPTSQNPT</sequence>
<comment type="caution">
    <text evidence="5">The sequence shown here is derived from an EMBL/GenBank/DDBJ whole genome shotgun (WGS) entry which is preliminary data.</text>
</comment>
<dbReference type="Pfam" id="PF10431">
    <property type="entry name" value="ClpB_D2-small"/>
    <property type="match status" value="1"/>
</dbReference>